<dbReference type="AlphaFoldDB" id="A0A2V2MUD1"/>
<dbReference type="SUPFAM" id="SSF48452">
    <property type="entry name" value="TPR-like"/>
    <property type="match status" value="1"/>
</dbReference>
<accession>A0A2V2MUD1</accession>
<dbReference type="Gene3D" id="1.25.40.10">
    <property type="entry name" value="Tetratricopeptide repeat domain"/>
    <property type="match status" value="1"/>
</dbReference>
<feature type="non-terminal residue" evidence="1">
    <location>
        <position position="1"/>
    </location>
</feature>
<protein>
    <recommendedName>
        <fullName evidence="3">Tetratricopeptide repeat protein</fullName>
    </recommendedName>
</protein>
<dbReference type="EMBL" id="QGMZ01000054">
    <property type="protein sequence ID" value="PWR69775.1"/>
    <property type="molecule type" value="Genomic_DNA"/>
</dbReference>
<organism evidence="1 2">
    <name type="scientific">Methanospirillum stamsii</name>
    <dbReference type="NCBI Taxonomy" id="1277351"/>
    <lineage>
        <taxon>Archaea</taxon>
        <taxon>Methanobacteriati</taxon>
        <taxon>Methanobacteriota</taxon>
        <taxon>Stenosarchaea group</taxon>
        <taxon>Methanomicrobia</taxon>
        <taxon>Methanomicrobiales</taxon>
        <taxon>Methanospirillaceae</taxon>
        <taxon>Methanospirillum</taxon>
    </lineage>
</organism>
<comment type="caution">
    <text evidence="1">The sequence shown here is derived from an EMBL/GenBank/DDBJ whole genome shotgun (WGS) entry which is preliminary data.</text>
</comment>
<name>A0A2V2MUD1_9EURY</name>
<evidence type="ECO:0000313" key="1">
    <source>
        <dbReference type="EMBL" id="PWR69775.1"/>
    </source>
</evidence>
<sequence>LNIENQILATDLSYSEDLDDKLELLLKMGRYNEALDVSDQQIAMLGGDGFSRPYTIFLRGKTLSLLGRYNEALGFFDSLISDGSLKGESLEQKALIMEKLGQDYEALDFLYQANEKFSYNQEIQQEINDLRNKLGLAPIKFEVDPTIPLNEQTDGRYDSNQIQVSNNDPASGSNSGITCETCCKWLDLGTRDATYEDMWNANQDFCIHCDKCAQYGIYD</sequence>
<keyword evidence="2" id="KW-1185">Reference proteome</keyword>
<dbReference type="InterPro" id="IPR011990">
    <property type="entry name" value="TPR-like_helical_dom_sf"/>
</dbReference>
<dbReference type="RefSeq" id="WP_369333098.1">
    <property type="nucleotide sequence ID" value="NZ_QGMZ01000054.1"/>
</dbReference>
<gene>
    <name evidence="1" type="ORF">DLD82_16940</name>
</gene>
<evidence type="ECO:0000313" key="2">
    <source>
        <dbReference type="Proteomes" id="UP000245934"/>
    </source>
</evidence>
<evidence type="ECO:0008006" key="3">
    <source>
        <dbReference type="Google" id="ProtNLM"/>
    </source>
</evidence>
<proteinExistence type="predicted"/>
<reference evidence="1 2" key="1">
    <citation type="submission" date="2018-05" db="EMBL/GenBank/DDBJ databases">
        <title>Draft genome of Methanospirillum stamsii Pt1.</title>
        <authorList>
            <person name="Dueholm M.S."/>
            <person name="Nielsen P.H."/>
            <person name="Bakmann L.F."/>
            <person name="Otzen D.E."/>
        </authorList>
    </citation>
    <scope>NUCLEOTIDE SEQUENCE [LARGE SCALE GENOMIC DNA]</scope>
    <source>
        <strain evidence="1 2">Pt1</strain>
    </source>
</reference>
<dbReference type="Proteomes" id="UP000245934">
    <property type="component" value="Unassembled WGS sequence"/>
</dbReference>